<evidence type="ECO:0000256" key="1">
    <source>
        <dbReference type="ARBA" id="ARBA00006525"/>
    </source>
</evidence>
<proteinExistence type="inferred from homology"/>
<dbReference type="NCBIfam" id="TIGR00732">
    <property type="entry name" value="dprA"/>
    <property type="match status" value="1"/>
</dbReference>
<sequence length="366" mass="40243">MNKNEIKYWVGFSLIPGIGAARGNKIVNYFDSMKNAWEASETDLVRSGIEESVARNILKERKEIDLEKEMSKIEKEGIFLLTIKDKKYPKALKEIYNPPFLLYVKGEILPEDDYAFAIVGARKSTDYGRQVTRDLSISLAQNNITVISGLAAGVDSVAHNGALSVDSGRTIAVLGSGIDQASIYPAENRQLVQRISSGKGAVISEYPIGTPPLKQNFPTRNRIISGLSSGVLVVEATTTSGSLITAQFALEQGREVFAIPGSIYNKNAGGPNSLIKKGAKLVENIDDILEELHFKNIISEIETKKIVASNENEEKIIKILEYENKHIDEIARETGIPIAELNGLLVTMEMKGFIRNINGGNYTIQR</sequence>
<comment type="similarity">
    <text evidence="1">Belongs to the DprA/Smf family.</text>
</comment>
<feature type="domain" description="DprA winged helix" evidence="3">
    <location>
        <begin position="309"/>
        <end position="360"/>
    </location>
</feature>
<dbReference type="AlphaFoldDB" id="A0A7C4R9W6"/>
<dbReference type="GO" id="GO:0009294">
    <property type="term" value="P:DNA-mediated transformation"/>
    <property type="evidence" value="ECO:0007669"/>
    <property type="project" value="InterPro"/>
</dbReference>
<dbReference type="PANTHER" id="PTHR43022:SF1">
    <property type="entry name" value="PROTEIN SMF"/>
    <property type="match status" value="1"/>
</dbReference>
<organism evidence="4">
    <name type="scientific">candidate division CPR3 bacterium</name>
    <dbReference type="NCBI Taxonomy" id="2268181"/>
    <lineage>
        <taxon>Bacteria</taxon>
        <taxon>Bacteria division CPR3</taxon>
    </lineage>
</organism>
<dbReference type="Pfam" id="PF02481">
    <property type="entry name" value="DNA_processg_A"/>
    <property type="match status" value="1"/>
</dbReference>
<evidence type="ECO:0000313" key="4">
    <source>
        <dbReference type="EMBL" id="HGT70685.1"/>
    </source>
</evidence>
<dbReference type="Gene3D" id="3.40.50.450">
    <property type="match status" value="1"/>
</dbReference>
<accession>A0A7C4R9W6</accession>
<dbReference type="InterPro" id="IPR057666">
    <property type="entry name" value="DrpA_SLOG"/>
</dbReference>
<dbReference type="Gene3D" id="1.10.10.10">
    <property type="entry name" value="Winged helix-like DNA-binding domain superfamily/Winged helix DNA-binding domain"/>
    <property type="match status" value="1"/>
</dbReference>
<dbReference type="Pfam" id="PF17782">
    <property type="entry name" value="WHD_DprA"/>
    <property type="match status" value="1"/>
</dbReference>
<dbReference type="InterPro" id="IPR036388">
    <property type="entry name" value="WH-like_DNA-bd_sf"/>
</dbReference>
<dbReference type="InterPro" id="IPR003488">
    <property type="entry name" value="DprA"/>
</dbReference>
<evidence type="ECO:0000259" key="2">
    <source>
        <dbReference type="Pfam" id="PF02481"/>
    </source>
</evidence>
<dbReference type="InterPro" id="IPR041614">
    <property type="entry name" value="DprA_WH"/>
</dbReference>
<dbReference type="SUPFAM" id="SSF102405">
    <property type="entry name" value="MCP/YpsA-like"/>
    <property type="match status" value="1"/>
</dbReference>
<name>A0A7C4R9W6_UNCC3</name>
<dbReference type="InterPro" id="IPR010994">
    <property type="entry name" value="RuvA_2-like"/>
</dbReference>
<protein>
    <submittedName>
        <fullName evidence="4">DNA-protecting protein DprA</fullName>
    </submittedName>
</protein>
<comment type="caution">
    <text evidence="4">The sequence shown here is derived from an EMBL/GenBank/DDBJ whole genome shotgun (WGS) entry which is preliminary data.</text>
</comment>
<gene>
    <name evidence="4" type="primary">dprA</name>
    <name evidence="4" type="ORF">ENT43_00305</name>
</gene>
<reference evidence="4" key="1">
    <citation type="journal article" date="2020" name="mSystems">
        <title>Genome- and Community-Level Interaction Insights into Carbon Utilization and Element Cycling Functions of Hydrothermarchaeota in Hydrothermal Sediment.</title>
        <authorList>
            <person name="Zhou Z."/>
            <person name="Liu Y."/>
            <person name="Xu W."/>
            <person name="Pan J."/>
            <person name="Luo Z.H."/>
            <person name="Li M."/>
        </authorList>
    </citation>
    <scope>NUCLEOTIDE SEQUENCE [LARGE SCALE GENOMIC DNA]</scope>
    <source>
        <strain evidence="4">SpSt-579</strain>
    </source>
</reference>
<dbReference type="EMBL" id="DSYQ01000001">
    <property type="protein sequence ID" value="HGT70685.1"/>
    <property type="molecule type" value="Genomic_DNA"/>
</dbReference>
<dbReference type="PANTHER" id="PTHR43022">
    <property type="entry name" value="PROTEIN SMF"/>
    <property type="match status" value="1"/>
</dbReference>
<feature type="domain" description="Smf/DprA SLOG" evidence="2">
    <location>
        <begin position="80"/>
        <end position="292"/>
    </location>
</feature>
<evidence type="ECO:0000259" key="3">
    <source>
        <dbReference type="Pfam" id="PF17782"/>
    </source>
</evidence>
<dbReference type="SUPFAM" id="SSF47781">
    <property type="entry name" value="RuvA domain 2-like"/>
    <property type="match status" value="1"/>
</dbReference>